<reference evidence="2 3" key="1">
    <citation type="submission" date="2019-08" db="EMBL/GenBank/DDBJ databases">
        <title>Complete genome sequence of Terriglobus albidus strain ORNL.</title>
        <authorList>
            <person name="Podar M."/>
        </authorList>
    </citation>
    <scope>NUCLEOTIDE SEQUENCE [LARGE SCALE GENOMIC DNA]</scope>
    <source>
        <strain evidence="2 3">ORNL</strain>
    </source>
</reference>
<evidence type="ECO:0008006" key="4">
    <source>
        <dbReference type="Google" id="ProtNLM"/>
    </source>
</evidence>
<sequence length="1247" mass="140868">MRLPDLDHNWPRYVLPTGASLSLSDGFLPDPEGRYEQYSNPGLLTLGEFFNQRCCILLGDAGIGKSDVLRKEYERVRKSAPQPENVIFCSLRDFGSDVTAEQFLASPAIATWITDDKAELFLFLDSLDEALLRVDTWSTLLTRALGKWPVQRLWFRITCRPAFWPDSLELALSMGFGNNPSKANLAPLRQRDVESAALEHSIQSNSLLNEIRRANAATFAARPLTLKMILGIFTEQNRLPATHVAMYQQGCRYLASEHNIDVLEGHRLTSVPIDRRMVIVERIAAMSVFCDRRLLQHPNAAEVLLPEGTLTASEICSIDVTPTELREVLASALFSFLSPNVLVWTNWSYAEFLAASWCISQQLTTASIRNLISVAGDQGTGIPQQLSSTAIWIGELRRELQRHLVELNPSLLLFIDEDAVNTAILPRLVKHSIERKTTWELASQVSSYAHRFKYPGIVKQLSKYIRRPRKDWECSTALHIAIACDLSELSDELVTLVENKKASLDLRQLAASAIAQTGTKEARKAIRRFAADPVIEDVNDNLKGCALSANWPGNFTLTELMPLLTPPRNPHHAGGYEIFLVKFANELEATLPTADRLILMRWAQQDWLAGSRNAYFDPIIDRIMVVAWEGVQDAAVRRAFVASLLHRLRSHLSGFPEGIGLRSRNQWPERLTRDGERRTLVLRSAILSVENSPYILRRVFEALLVGATDSDQLLEMAREGDDALRKKISTIFFMLGREHPAALAAIYRGTQEGVIDAFLAQVLSVELGSTTAQQLQNEYGRGDRQARARHNKIEEKLETLNQLLDRSEGGEPNAWFSIWDSILVADWPDVHSWGGASRLEQLTCWIYFDNQTRARLYLAAQRCLLNGTRPPPDFLGRTGWPGWAAAEFAALLNTVENSPADLLGVDDDVWQRWSTLAIWYAFTGTNRRDRDFRNFLAQRLPPFIAAMEQVLSLYIPAGSCHSIVDGLRFNWAAEITRFMLEQTRRIDLANSCWDTLVALGFTEAQQLFEEYLWQEFRRLCIYFGKSRDERLVTIVALLLRYAKPGTWTALRDLIFAEPSIGQQAIGRAGDVSQENNWLKQMGDGEVAELYIWMNRQFPANIGQIQGATFFAGPVTIRMLRESALVSMRSRGNLKVFRSVLQALPEVGWLRAQLAYVEEAHFHRRWQVETSEGLLRMAAENGIPWYLKKKSQIILFIVGFLSLAVGIASFITADGTWRFVVLILCSAIFLILAGSVIRLKMLDRRPKQ</sequence>
<gene>
    <name evidence="2" type="ORF">FTW19_03530</name>
</gene>
<dbReference type="RefSeq" id="WP_147646359.1">
    <property type="nucleotide sequence ID" value="NZ_CP042806.1"/>
</dbReference>
<dbReference type="InterPro" id="IPR027417">
    <property type="entry name" value="P-loop_NTPase"/>
</dbReference>
<evidence type="ECO:0000313" key="3">
    <source>
        <dbReference type="Proteomes" id="UP000321820"/>
    </source>
</evidence>
<dbReference type="Gene3D" id="3.40.50.300">
    <property type="entry name" value="P-loop containing nucleotide triphosphate hydrolases"/>
    <property type="match status" value="1"/>
</dbReference>
<dbReference type="AlphaFoldDB" id="A0A5B9EAM4"/>
<dbReference type="OrthoDB" id="568465at2"/>
<keyword evidence="3" id="KW-1185">Reference proteome</keyword>
<dbReference type="KEGG" id="talb:FTW19_03530"/>
<protein>
    <recommendedName>
        <fullName evidence="4">NACHT domain-containing protein</fullName>
    </recommendedName>
</protein>
<feature type="transmembrane region" description="Helical" evidence="1">
    <location>
        <begin position="1218"/>
        <end position="1238"/>
    </location>
</feature>
<keyword evidence="1" id="KW-1133">Transmembrane helix</keyword>
<feature type="transmembrane region" description="Helical" evidence="1">
    <location>
        <begin position="1101"/>
        <end position="1119"/>
    </location>
</feature>
<keyword evidence="1" id="KW-0812">Transmembrane</keyword>
<dbReference type="EMBL" id="CP042806">
    <property type="protein sequence ID" value="QEE27166.1"/>
    <property type="molecule type" value="Genomic_DNA"/>
</dbReference>
<name>A0A5B9EAM4_9BACT</name>
<keyword evidence="1" id="KW-0472">Membrane</keyword>
<proteinExistence type="predicted"/>
<feature type="transmembrane region" description="Helical" evidence="1">
    <location>
        <begin position="1192"/>
        <end position="1212"/>
    </location>
</feature>
<evidence type="ECO:0000256" key="1">
    <source>
        <dbReference type="SAM" id="Phobius"/>
    </source>
</evidence>
<evidence type="ECO:0000313" key="2">
    <source>
        <dbReference type="EMBL" id="QEE27166.1"/>
    </source>
</evidence>
<accession>A0A5B9EAM4</accession>
<dbReference type="Proteomes" id="UP000321820">
    <property type="component" value="Chromosome"/>
</dbReference>
<organism evidence="2 3">
    <name type="scientific">Terriglobus albidus</name>
    <dbReference type="NCBI Taxonomy" id="1592106"/>
    <lineage>
        <taxon>Bacteria</taxon>
        <taxon>Pseudomonadati</taxon>
        <taxon>Acidobacteriota</taxon>
        <taxon>Terriglobia</taxon>
        <taxon>Terriglobales</taxon>
        <taxon>Acidobacteriaceae</taxon>
        <taxon>Terriglobus</taxon>
    </lineage>
</organism>